<dbReference type="AlphaFoldDB" id="A0A1D1WA18"/>
<dbReference type="InterPro" id="IPR017855">
    <property type="entry name" value="SMAD-like_dom_sf"/>
</dbReference>
<evidence type="ECO:0000256" key="1">
    <source>
        <dbReference type="ARBA" id="ARBA00023015"/>
    </source>
</evidence>
<dbReference type="SMART" id="SM00524">
    <property type="entry name" value="DWB"/>
    <property type="match status" value="1"/>
</dbReference>
<dbReference type="Gene3D" id="2.60.200.10">
    <property type="match status" value="1"/>
</dbReference>
<evidence type="ECO:0000256" key="2">
    <source>
        <dbReference type="ARBA" id="ARBA00023163"/>
    </source>
</evidence>
<dbReference type="GO" id="GO:0071144">
    <property type="term" value="C:heteromeric SMAD protein complex"/>
    <property type="evidence" value="ECO:0007669"/>
    <property type="project" value="TreeGrafter"/>
</dbReference>
<dbReference type="GO" id="GO:0030154">
    <property type="term" value="P:cell differentiation"/>
    <property type="evidence" value="ECO:0007669"/>
    <property type="project" value="TreeGrafter"/>
</dbReference>
<keyword evidence="1" id="KW-0805">Transcription regulation</keyword>
<dbReference type="GO" id="GO:0000981">
    <property type="term" value="F:DNA-binding transcription factor activity, RNA polymerase II-specific"/>
    <property type="evidence" value="ECO:0007669"/>
    <property type="project" value="TreeGrafter"/>
</dbReference>
<dbReference type="SUPFAM" id="SSF49879">
    <property type="entry name" value="SMAD/FHA domain"/>
    <property type="match status" value="1"/>
</dbReference>
<dbReference type="OrthoDB" id="5794312at2759"/>
<sequence length="277" mass="31122">MNASMWRNCFGRSHGVGEYGLGPELNPVPWTAQDYERSRMMDLAFSEFEERSGEDMAGMNLTHEGISEGIIFNPASYPSPPVWCSVSYYELNERVGNIFHASVPAFVVDGYTHPSSADRFCLGVLQSPNRNPEAVEPARRSIGKGIRLTHIDGAVFAECLSEQAIFVQSRQCNERYGWHEATVCKIPSGCNLKIFDDNEFADTLRASVGQGFEYVYKLTQMCTIRLSFVKGWGADYRRQTVTATPCWIEIHLNIPLQWLDKVLMQMGSPHAVCSSRS</sequence>
<dbReference type="PANTHER" id="PTHR13703">
    <property type="entry name" value="SMAD"/>
    <property type="match status" value="1"/>
</dbReference>
<feature type="domain" description="MH2" evidence="3">
    <location>
        <begin position="83"/>
        <end position="277"/>
    </location>
</feature>
<dbReference type="GO" id="GO:0000978">
    <property type="term" value="F:RNA polymerase II cis-regulatory region sequence-specific DNA binding"/>
    <property type="evidence" value="ECO:0007669"/>
    <property type="project" value="TreeGrafter"/>
</dbReference>
<evidence type="ECO:0000313" key="4">
    <source>
        <dbReference type="EMBL" id="GAV08514.1"/>
    </source>
</evidence>
<name>A0A1D1WA18_RAMVA</name>
<dbReference type="InterPro" id="IPR013790">
    <property type="entry name" value="Dwarfin"/>
</dbReference>
<dbReference type="InterPro" id="IPR008984">
    <property type="entry name" value="SMAD_FHA_dom_sf"/>
</dbReference>
<dbReference type="GO" id="GO:0070411">
    <property type="term" value="F:I-SMAD binding"/>
    <property type="evidence" value="ECO:0007669"/>
    <property type="project" value="TreeGrafter"/>
</dbReference>
<dbReference type="GO" id="GO:0009653">
    <property type="term" value="P:anatomical structure morphogenesis"/>
    <property type="evidence" value="ECO:0007669"/>
    <property type="project" value="TreeGrafter"/>
</dbReference>
<dbReference type="GO" id="GO:0050793">
    <property type="term" value="P:regulation of developmental process"/>
    <property type="evidence" value="ECO:0007669"/>
    <property type="project" value="UniProtKB-ARBA"/>
</dbReference>
<accession>A0A1D1WA18</accession>
<dbReference type="EMBL" id="BDGG01000018">
    <property type="protein sequence ID" value="GAV08514.1"/>
    <property type="molecule type" value="Genomic_DNA"/>
</dbReference>
<dbReference type="InterPro" id="IPR001132">
    <property type="entry name" value="SMAD_dom_Dwarfin-type"/>
</dbReference>
<organism evidence="4 5">
    <name type="scientific">Ramazzottius varieornatus</name>
    <name type="common">Water bear</name>
    <name type="synonym">Tardigrade</name>
    <dbReference type="NCBI Taxonomy" id="947166"/>
    <lineage>
        <taxon>Eukaryota</taxon>
        <taxon>Metazoa</taxon>
        <taxon>Ecdysozoa</taxon>
        <taxon>Tardigrada</taxon>
        <taxon>Eutardigrada</taxon>
        <taxon>Parachela</taxon>
        <taxon>Hypsibioidea</taxon>
        <taxon>Ramazzottiidae</taxon>
        <taxon>Ramazzottius</taxon>
    </lineage>
</organism>
<evidence type="ECO:0000259" key="3">
    <source>
        <dbReference type="PROSITE" id="PS51076"/>
    </source>
</evidence>
<dbReference type="Pfam" id="PF03166">
    <property type="entry name" value="MH2"/>
    <property type="match status" value="1"/>
</dbReference>
<dbReference type="PROSITE" id="PS51076">
    <property type="entry name" value="MH2"/>
    <property type="match status" value="1"/>
</dbReference>
<dbReference type="GO" id="GO:0009791">
    <property type="term" value="P:post-embryonic development"/>
    <property type="evidence" value="ECO:0007669"/>
    <property type="project" value="UniProtKB-ARBA"/>
</dbReference>
<reference evidence="4 5" key="1">
    <citation type="journal article" date="2016" name="Nat. Commun.">
        <title>Extremotolerant tardigrade genome and improved radiotolerance of human cultured cells by tardigrade-unique protein.</title>
        <authorList>
            <person name="Hashimoto T."/>
            <person name="Horikawa D.D."/>
            <person name="Saito Y."/>
            <person name="Kuwahara H."/>
            <person name="Kozuka-Hata H."/>
            <person name="Shin-I T."/>
            <person name="Minakuchi Y."/>
            <person name="Ohishi K."/>
            <person name="Motoyama A."/>
            <person name="Aizu T."/>
            <person name="Enomoto A."/>
            <person name="Kondo K."/>
            <person name="Tanaka S."/>
            <person name="Hara Y."/>
            <person name="Koshikawa S."/>
            <person name="Sagara H."/>
            <person name="Miura T."/>
            <person name="Yokobori S."/>
            <person name="Miyagawa K."/>
            <person name="Suzuki Y."/>
            <person name="Kubo T."/>
            <person name="Oyama M."/>
            <person name="Kohara Y."/>
            <person name="Fujiyama A."/>
            <person name="Arakawa K."/>
            <person name="Katayama T."/>
            <person name="Toyoda A."/>
            <person name="Kunieda T."/>
        </authorList>
    </citation>
    <scope>NUCLEOTIDE SEQUENCE [LARGE SCALE GENOMIC DNA]</scope>
    <source>
        <strain evidence="4 5">YOKOZUNA-1</strain>
    </source>
</reference>
<gene>
    <name evidence="4" type="primary">RvY_18196-1</name>
    <name evidence="4" type="synonym">RvY_18196.1</name>
    <name evidence="4" type="ORF">RvY_18196</name>
</gene>
<keyword evidence="5" id="KW-1185">Reference proteome</keyword>
<dbReference type="GO" id="GO:0060395">
    <property type="term" value="P:SMAD protein signal transduction"/>
    <property type="evidence" value="ECO:0007669"/>
    <property type="project" value="TreeGrafter"/>
</dbReference>
<evidence type="ECO:0000313" key="5">
    <source>
        <dbReference type="Proteomes" id="UP000186922"/>
    </source>
</evidence>
<dbReference type="Proteomes" id="UP000186922">
    <property type="component" value="Unassembled WGS sequence"/>
</dbReference>
<protein>
    <recommendedName>
        <fullName evidence="3">MH2 domain-containing protein</fullName>
    </recommendedName>
</protein>
<dbReference type="STRING" id="947166.A0A1D1WA18"/>
<proteinExistence type="predicted"/>
<keyword evidence="2" id="KW-0804">Transcription</keyword>
<dbReference type="GO" id="GO:0051239">
    <property type="term" value="P:regulation of multicellular organismal process"/>
    <property type="evidence" value="ECO:0007669"/>
    <property type="project" value="UniProtKB-ARBA"/>
</dbReference>
<dbReference type="GO" id="GO:0030509">
    <property type="term" value="P:BMP signaling pathway"/>
    <property type="evidence" value="ECO:0007669"/>
    <property type="project" value="TreeGrafter"/>
</dbReference>
<comment type="caution">
    <text evidence="4">The sequence shown here is derived from an EMBL/GenBank/DDBJ whole genome shotgun (WGS) entry which is preliminary data.</text>
</comment>